<dbReference type="OrthoDB" id="6305308at2"/>
<comment type="caution">
    <text evidence="2">The sequence shown here is derived from an EMBL/GenBank/DDBJ whole genome shotgun (WGS) entry which is preliminary data.</text>
</comment>
<sequence>MKHYRQTLPYANQCLILSLTGFLLAVLASYAFDHYLSLSAQITAHVSTIVFATLLKISYVIRCLCQYNLGLEVR</sequence>
<feature type="transmembrane region" description="Helical" evidence="1">
    <location>
        <begin position="12"/>
        <end position="32"/>
    </location>
</feature>
<organism evidence="2 3">
    <name type="scientific">Pseudoalteromonas rubra</name>
    <dbReference type="NCBI Taxonomy" id="43658"/>
    <lineage>
        <taxon>Bacteria</taxon>
        <taxon>Pseudomonadati</taxon>
        <taxon>Pseudomonadota</taxon>
        <taxon>Gammaproteobacteria</taxon>
        <taxon>Alteromonadales</taxon>
        <taxon>Pseudoalteromonadaceae</taxon>
        <taxon>Pseudoalteromonas</taxon>
    </lineage>
</organism>
<keyword evidence="1" id="KW-0812">Transmembrane</keyword>
<keyword evidence="1" id="KW-1133">Transmembrane helix</keyword>
<evidence type="ECO:0000256" key="1">
    <source>
        <dbReference type="SAM" id="Phobius"/>
    </source>
</evidence>
<evidence type="ECO:0000313" key="3">
    <source>
        <dbReference type="Proteomes" id="UP000036850"/>
    </source>
</evidence>
<evidence type="ECO:0008006" key="4">
    <source>
        <dbReference type="Google" id="ProtNLM"/>
    </source>
</evidence>
<keyword evidence="1" id="KW-0472">Membrane</keyword>
<dbReference type="PATRIC" id="fig|43658.6.peg.6093"/>
<dbReference type="AlphaFoldDB" id="A0A0L0EVV6"/>
<proteinExistence type="predicted"/>
<feature type="transmembrane region" description="Helical" evidence="1">
    <location>
        <begin position="44"/>
        <end position="65"/>
    </location>
</feature>
<accession>A0A0L0EVV6</accession>
<dbReference type="Proteomes" id="UP000036850">
    <property type="component" value="Unassembled WGS sequence"/>
</dbReference>
<evidence type="ECO:0000313" key="2">
    <source>
        <dbReference type="EMBL" id="KNC68008.1"/>
    </source>
</evidence>
<protein>
    <recommendedName>
        <fullName evidence="4">Orphan protein</fullName>
    </recommendedName>
</protein>
<gene>
    <name evidence="2" type="ORF">AC626_07445</name>
</gene>
<dbReference type="EMBL" id="LFZX01000040">
    <property type="protein sequence ID" value="KNC68008.1"/>
    <property type="molecule type" value="Genomic_DNA"/>
</dbReference>
<name>A0A0L0EVV6_9GAMM</name>
<reference evidence="3" key="1">
    <citation type="submission" date="2015-07" db="EMBL/GenBank/DDBJ databases">
        <title>Draft genome sequence of a Pseudoalteromonas rubra strain, OCN096, isolated from Kaneohe Bay, Oahu, Hawaii.</title>
        <authorList>
            <person name="Beurmann S."/>
            <person name="Ushijima B."/>
            <person name="Belcaid M."/>
            <person name="Callahan S.M."/>
            <person name="Aeby G.S."/>
        </authorList>
    </citation>
    <scope>NUCLEOTIDE SEQUENCE [LARGE SCALE GENOMIC DNA]</scope>
    <source>
        <strain evidence="3">OCN096</strain>
    </source>
</reference>